<evidence type="ECO:0000313" key="1">
    <source>
        <dbReference type="EMBL" id="KRY23904.1"/>
    </source>
</evidence>
<name>A0A0V1AGG0_9BILA</name>
<dbReference type="EMBL" id="JYDQ01000001">
    <property type="protein sequence ID" value="KRY23904.1"/>
    <property type="molecule type" value="Genomic_DNA"/>
</dbReference>
<protein>
    <submittedName>
        <fullName evidence="1">Uncharacterized protein</fullName>
    </submittedName>
</protein>
<proteinExistence type="predicted"/>
<dbReference type="AlphaFoldDB" id="A0A0V1AGG0"/>
<reference evidence="1 2" key="1">
    <citation type="submission" date="2015-01" db="EMBL/GenBank/DDBJ databases">
        <title>Evolution of Trichinella species and genotypes.</title>
        <authorList>
            <person name="Korhonen P.K."/>
            <person name="Edoardo P."/>
            <person name="Giuseppe L.R."/>
            <person name="Gasser R.B."/>
        </authorList>
    </citation>
    <scope>NUCLEOTIDE SEQUENCE [LARGE SCALE GENOMIC DNA]</scope>
    <source>
        <strain evidence="1">ISS2496</strain>
    </source>
</reference>
<accession>A0A0V1AGG0</accession>
<dbReference type="Proteomes" id="UP000054783">
    <property type="component" value="Unassembled WGS sequence"/>
</dbReference>
<evidence type="ECO:0000313" key="2">
    <source>
        <dbReference type="Proteomes" id="UP000054783"/>
    </source>
</evidence>
<gene>
    <name evidence="1" type="ORF">T12_16079</name>
</gene>
<sequence>MNVVLEKKSDYNISFTSDFNEAGKKWSIIAPVFLDFSQVYLSYYKECIAQIFYGCNSSEAELICII</sequence>
<organism evidence="1 2">
    <name type="scientific">Trichinella patagoniensis</name>
    <dbReference type="NCBI Taxonomy" id="990121"/>
    <lineage>
        <taxon>Eukaryota</taxon>
        <taxon>Metazoa</taxon>
        <taxon>Ecdysozoa</taxon>
        <taxon>Nematoda</taxon>
        <taxon>Enoplea</taxon>
        <taxon>Dorylaimia</taxon>
        <taxon>Trichinellida</taxon>
        <taxon>Trichinellidae</taxon>
        <taxon>Trichinella</taxon>
    </lineage>
</organism>
<keyword evidence="2" id="KW-1185">Reference proteome</keyword>
<comment type="caution">
    <text evidence="1">The sequence shown here is derived from an EMBL/GenBank/DDBJ whole genome shotgun (WGS) entry which is preliminary data.</text>
</comment>